<dbReference type="RefSeq" id="WP_106267801.1">
    <property type="nucleotide sequence ID" value="NZ_PVTQ01000017.1"/>
</dbReference>
<name>A0A2T0WEV2_9RHOB</name>
<accession>A0A2T0WEV2</accession>
<dbReference type="Pfam" id="PF03567">
    <property type="entry name" value="Sulfotransfer_2"/>
    <property type="match status" value="1"/>
</dbReference>
<evidence type="ECO:0000313" key="1">
    <source>
        <dbReference type="EMBL" id="PRY85239.1"/>
    </source>
</evidence>
<dbReference type="InterPro" id="IPR027417">
    <property type="entry name" value="P-loop_NTPase"/>
</dbReference>
<dbReference type="SUPFAM" id="SSF52540">
    <property type="entry name" value="P-loop containing nucleoside triphosphate hydrolases"/>
    <property type="match status" value="1"/>
</dbReference>
<reference evidence="1 2" key="1">
    <citation type="submission" date="2018-03" db="EMBL/GenBank/DDBJ databases">
        <title>Genomic Encyclopedia of Archaeal and Bacterial Type Strains, Phase II (KMG-II): from individual species to whole genera.</title>
        <authorList>
            <person name="Goeker M."/>
        </authorList>
    </citation>
    <scope>NUCLEOTIDE SEQUENCE [LARGE SCALE GENOMIC DNA]</scope>
    <source>
        <strain evidence="1 2">DSM 100212</strain>
    </source>
</reference>
<evidence type="ECO:0000313" key="2">
    <source>
        <dbReference type="Proteomes" id="UP000238392"/>
    </source>
</evidence>
<dbReference type="EMBL" id="PVTQ01000017">
    <property type="protein sequence ID" value="PRY85239.1"/>
    <property type="molecule type" value="Genomic_DNA"/>
</dbReference>
<dbReference type="GO" id="GO:0008146">
    <property type="term" value="F:sulfotransferase activity"/>
    <property type="evidence" value="ECO:0007669"/>
    <property type="project" value="InterPro"/>
</dbReference>
<organism evidence="1 2">
    <name type="scientific">Donghicola tyrosinivorans</name>
    <dbReference type="NCBI Taxonomy" id="1652492"/>
    <lineage>
        <taxon>Bacteria</taxon>
        <taxon>Pseudomonadati</taxon>
        <taxon>Pseudomonadota</taxon>
        <taxon>Alphaproteobacteria</taxon>
        <taxon>Rhodobacterales</taxon>
        <taxon>Roseobacteraceae</taxon>
        <taxon>Donghicola</taxon>
    </lineage>
</organism>
<dbReference type="Gene3D" id="3.40.50.300">
    <property type="entry name" value="P-loop containing nucleotide triphosphate hydrolases"/>
    <property type="match status" value="1"/>
</dbReference>
<keyword evidence="1" id="KW-0808">Transferase</keyword>
<proteinExistence type="predicted"/>
<dbReference type="GO" id="GO:0016020">
    <property type="term" value="C:membrane"/>
    <property type="evidence" value="ECO:0007669"/>
    <property type="project" value="InterPro"/>
</dbReference>
<sequence>MPLCLMNDKMLLFVHIPKCGGSTVETYLQQKGKMGFKLKGRKGWCKTVPQHVHAEIYEPLFPDGFVDETFTVFRHPVERILSEYRYRVDNVLEALPFSEWLEQSLAVYADDPYALDNHLRPQVEFLCDGIKIFRFEDGLDNVLRYIDQHSGSGPIAQPIWEKKSSAPKPVPSDADLEKIMAFYAEDLRVYDQLVKGQITVWSRVEAAA</sequence>
<comment type="caution">
    <text evidence="1">The sequence shown here is derived from an EMBL/GenBank/DDBJ whole genome shotgun (WGS) entry which is preliminary data.</text>
</comment>
<keyword evidence="2" id="KW-1185">Reference proteome</keyword>
<dbReference type="OrthoDB" id="7444642at2"/>
<dbReference type="AlphaFoldDB" id="A0A2T0WEV2"/>
<dbReference type="InterPro" id="IPR005331">
    <property type="entry name" value="Sulfotransferase"/>
</dbReference>
<protein>
    <submittedName>
        <fullName evidence="1">Sulfotransferase family protein</fullName>
    </submittedName>
</protein>
<dbReference type="Proteomes" id="UP000238392">
    <property type="component" value="Unassembled WGS sequence"/>
</dbReference>
<gene>
    <name evidence="1" type="ORF">CLV74_11764</name>
</gene>